<dbReference type="GO" id="GO:0003735">
    <property type="term" value="F:structural constituent of ribosome"/>
    <property type="evidence" value="ECO:0007669"/>
    <property type="project" value="InterPro"/>
</dbReference>
<dbReference type="CDD" id="cd01658">
    <property type="entry name" value="Ribosomal_L30"/>
    <property type="match status" value="1"/>
</dbReference>
<evidence type="ECO:0000256" key="4">
    <source>
        <dbReference type="ARBA" id="ARBA00023274"/>
    </source>
</evidence>
<evidence type="ECO:0000313" key="7">
    <source>
        <dbReference type="EMBL" id="MBB5175583.1"/>
    </source>
</evidence>
<dbReference type="InterPro" id="IPR016082">
    <property type="entry name" value="Ribosomal_uL30_ferredoxin-like"/>
</dbReference>
<dbReference type="SUPFAM" id="SSF55129">
    <property type="entry name" value="Ribosomal protein L30p/L7e"/>
    <property type="match status" value="1"/>
</dbReference>
<dbReference type="NCBIfam" id="TIGR01308">
    <property type="entry name" value="rpmD_bact"/>
    <property type="match status" value="1"/>
</dbReference>
<evidence type="ECO:0000256" key="1">
    <source>
        <dbReference type="ARBA" id="ARBA00007594"/>
    </source>
</evidence>
<sequence>MAKVKVTLVRSVIGRPETQKKTVASLGLKKINSSIELEDTAQLRGQVDKVKHLVKVEEI</sequence>
<evidence type="ECO:0000256" key="3">
    <source>
        <dbReference type="ARBA" id="ARBA00022980"/>
    </source>
</evidence>
<dbReference type="RefSeq" id="WP_183673000.1">
    <property type="nucleotide sequence ID" value="NZ_CBCRYX010000001.1"/>
</dbReference>
<dbReference type="GO" id="GO:0006412">
    <property type="term" value="P:translation"/>
    <property type="evidence" value="ECO:0007669"/>
    <property type="project" value="UniProtKB-UniRule"/>
</dbReference>
<reference evidence="7 8" key="1">
    <citation type="submission" date="2020-08" db="EMBL/GenBank/DDBJ databases">
        <title>Genomic Encyclopedia of Type Strains, Phase IV (KMG-IV): sequencing the most valuable type-strain genomes for metagenomic binning, comparative biology and taxonomic classification.</title>
        <authorList>
            <person name="Goeker M."/>
        </authorList>
    </citation>
    <scope>NUCLEOTIDE SEQUENCE [LARGE SCALE GENOMIC DNA]</scope>
    <source>
        <strain evidence="7 8">DSM 19163</strain>
    </source>
</reference>
<comment type="subunit">
    <text evidence="2 5">Part of the 50S ribosomal subunit.</text>
</comment>
<feature type="domain" description="Large ribosomal subunit protein uL30-like ferredoxin-like fold" evidence="6">
    <location>
        <begin position="4"/>
        <end position="54"/>
    </location>
</feature>
<keyword evidence="4 5" id="KW-0687">Ribonucleoprotein</keyword>
<evidence type="ECO:0000313" key="8">
    <source>
        <dbReference type="Proteomes" id="UP000579136"/>
    </source>
</evidence>
<dbReference type="Gene3D" id="3.30.1390.20">
    <property type="entry name" value="Ribosomal protein L30, ferredoxin-like fold domain"/>
    <property type="match status" value="1"/>
</dbReference>
<accession>A0A9Q2HEW4</accession>
<gene>
    <name evidence="5" type="primary">rpmD</name>
    <name evidence="7" type="ORF">HNQ45_000453</name>
</gene>
<protein>
    <recommendedName>
        <fullName evidence="5">Large ribosomal subunit protein uL30</fullName>
    </recommendedName>
</protein>
<dbReference type="AlphaFoldDB" id="A0A9Q2HEW4"/>
<keyword evidence="8" id="KW-1185">Reference proteome</keyword>
<dbReference type="InterPro" id="IPR036919">
    <property type="entry name" value="Ribo_uL30_ferredoxin-like_sf"/>
</dbReference>
<dbReference type="HAMAP" id="MF_01371_B">
    <property type="entry name" value="Ribosomal_uL30_B"/>
    <property type="match status" value="1"/>
</dbReference>
<dbReference type="PANTHER" id="PTHR15892">
    <property type="entry name" value="MITOCHONDRIAL RIBOSOMAL PROTEIN L30"/>
    <property type="match status" value="1"/>
</dbReference>
<dbReference type="Proteomes" id="UP000579136">
    <property type="component" value="Unassembled WGS sequence"/>
</dbReference>
<dbReference type="FunFam" id="3.30.1390.20:FF:000001">
    <property type="entry name" value="50S ribosomal protein L30"/>
    <property type="match status" value="1"/>
</dbReference>
<dbReference type="PANTHER" id="PTHR15892:SF2">
    <property type="entry name" value="LARGE RIBOSOMAL SUBUNIT PROTEIN UL30M"/>
    <property type="match status" value="1"/>
</dbReference>
<dbReference type="GO" id="GO:0022625">
    <property type="term" value="C:cytosolic large ribosomal subunit"/>
    <property type="evidence" value="ECO:0007669"/>
    <property type="project" value="TreeGrafter"/>
</dbReference>
<evidence type="ECO:0000256" key="2">
    <source>
        <dbReference type="ARBA" id="ARBA00011838"/>
    </source>
</evidence>
<dbReference type="EMBL" id="JACHHF010000002">
    <property type="protein sequence ID" value="MBB5175583.1"/>
    <property type="molecule type" value="Genomic_DNA"/>
</dbReference>
<organism evidence="7 8">
    <name type="scientific">Nosocomiicoccus ampullae</name>
    <dbReference type="NCBI Taxonomy" id="489910"/>
    <lineage>
        <taxon>Bacteria</taxon>
        <taxon>Bacillati</taxon>
        <taxon>Bacillota</taxon>
        <taxon>Bacilli</taxon>
        <taxon>Bacillales</taxon>
        <taxon>Staphylococcaceae</taxon>
        <taxon>Nosocomiicoccus</taxon>
    </lineage>
</organism>
<comment type="similarity">
    <text evidence="1 5">Belongs to the universal ribosomal protein uL30 family.</text>
</comment>
<dbReference type="PIRSF" id="PIRSF002211">
    <property type="entry name" value="Ribosomal_L30_bac-type"/>
    <property type="match status" value="1"/>
</dbReference>
<keyword evidence="3 5" id="KW-0689">Ribosomal protein</keyword>
<dbReference type="Pfam" id="PF00327">
    <property type="entry name" value="Ribosomal_L30"/>
    <property type="match status" value="1"/>
</dbReference>
<comment type="caution">
    <text evidence="7">The sequence shown here is derived from an EMBL/GenBank/DDBJ whole genome shotgun (WGS) entry which is preliminary data.</text>
</comment>
<dbReference type="InterPro" id="IPR005996">
    <property type="entry name" value="Ribosomal_uL30_bac-type"/>
</dbReference>
<name>A0A9Q2HEW4_9STAP</name>
<evidence type="ECO:0000259" key="6">
    <source>
        <dbReference type="Pfam" id="PF00327"/>
    </source>
</evidence>
<evidence type="ECO:0000256" key="5">
    <source>
        <dbReference type="HAMAP-Rule" id="MF_01371"/>
    </source>
</evidence>
<proteinExistence type="inferred from homology"/>